<sequence length="88" mass="9751">MSRSCPGEQICRDIEGGFHQGGEGRRETMTIRQGTSCILRFSKKATQDDYGISMEGIEGRRKEEARCSDVPIGKKRPPGSGSHRPRAQ</sequence>
<proteinExistence type="predicted"/>
<dbReference type="EMBL" id="JAHYIQ010000001">
    <property type="protein sequence ID" value="KAK1135593.1"/>
    <property type="molecule type" value="Genomic_DNA"/>
</dbReference>
<keyword evidence="3" id="KW-1185">Reference proteome</keyword>
<organism evidence="2 3">
    <name type="scientific">Melipona bicolor</name>
    <dbReference type="NCBI Taxonomy" id="60889"/>
    <lineage>
        <taxon>Eukaryota</taxon>
        <taxon>Metazoa</taxon>
        <taxon>Ecdysozoa</taxon>
        <taxon>Arthropoda</taxon>
        <taxon>Hexapoda</taxon>
        <taxon>Insecta</taxon>
        <taxon>Pterygota</taxon>
        <taxon>Neoptera</taxon>
        <taxon>Endopterygota</taxon>
        <taxon>Hymenoptera</taxon>
        <taxon>Apocrita</taxon>
        <taxon>Aculeata</taxon>
        <taxon>Apoidea</taxon>
        <taxon>Anthophila</taxon>
        <taxon>Apidae</taxon>
        <taxon>Melipona</taxon>
    </lineage>
</organism>
<protein>
    <submittedName>
        <fullName evidence="2">Uncharacterized protein</fullName>
    </submittedName>
</protein>
<dbReference type="Proteomes" id="UP001177670">
    <property type="component" value="Unassembled WGS sequence"/>
</dbReference>
<feature type="region of interest" description="Disordered" evidence="1">
    <location>
        <begin position="52"/>
        <end position="88"/>
    </location>
</feature>
<evidence type="ECO:0000313" key="3">
    <source>
        <dbReference type="Proteomes" id="UP001177670"/>
    </source>
</evidence>
<feature type="compositionally biased region" description="Basic residues" evidence="1">
    <location>
        <begin position="73"/>
        <end position="88"/>
    </location>
</feature>
<name>A0AA40GD22_9HYME</name>
<accession>A0AA40GD22</accession>
<feature type="region of interest" description="Disordered" evidence="1">
    <location>
        <begin position="1"/>
        <end position="27"/>
    </location>
</feature>
<feature type="compositionally biased region" description="Basic and acidic residues" evidence="1">
    <location>
        <begin position="10"/>
        <end position="27"/>
    </location>
</feature>
<reference evidence="2" key="1">
    <citation type="submission" date="2021-10" db="EMBL/GenBank/DDBJ databases">
        <title>Melipona bicolor Genome sequencing and assembly.</title>
        <authorList>
            <person name="Araujo N.S."/>
            <person name="Arias M.C."/>
        </authorList>
    </citation>
    <scope>NUCLEOTIDE SEQUENCE</scope>
    <source>
        <strain evidence="2">USP_2M_L1-L4_2017</strain>
        <tissue evidence="2">Whole body</tissue>
    </source>
</reference>
<evidence type="ECO:0000313" key="2">
    <source>
        <dbReference type="EMBL" id="KAK1135593.1"/>
    </source>
</evidence>
<gene>
    <name evidence="2" type="ORF">K0M31_000182</name>
</gene>
<evidence type="ECO:0000256" key="1">
    <source>
        <dbReference type="SAM" id="MobiDB-lite"/>
    </source>
</evidence>
<comment type="caution">
    <text evidence="2">The sequence shown here is derived from an EMBL/GenBank/DDBJ whole genome shotgun (WGS) entry which is preliminary data.</text>
</comment>
<feature type="compositionally biased region" description="Basic and acidic residues" evidence="1">
    <location>
        <begin position="57"/>
        <end position="67"/>
    </location>
</feature>
<dbReference type="AlphaFoldDB" id="A0AA40GD22"/>